<dbReference type="Pfam" id="PF00180">
    <property type="entry name" value="Iso_dh"/>
    <property type="match status" value="1"/>
</dbReference>
<evidence type="ECO:0000256" key="9">
    <source>
        <dbReference type="ARBA" id="ARBA00022605"/>
    </source>
</evidence>
<dbReference type="GO" id="GO:0000287">
    <property type="term" value="F:magnesium ion binding"/>
    <property type="evidence" value="ECO:0007669"/>
    <property type="project" value="InterPro"/>
</dbReference>
<dbReference type="InterPro" id="IPR004429">
    <property type="entry name" value="Isopropylmalate_DH"/>
</dbReference>
<evidence type="ECO:0000256" key="10">
    <source>
        <dbReference type="ARBA" id="ARBA00022723"/>
    </source>
</evidence>
<sequence length="355" mass="38011">MEFKIALVKGDGIGPEIVDSAVRVLEKIGQKFGHTFHCTPYLAGGCAIDAVGIPLPQETVDGCLAADSVLLGAVGGPKWDKNPGDLRPEKALLGLRAALGLFTNLRPAKIYPALAGDCPLRPDIVADGFDMVMVRELTGGIYFGERGRREGKYGPEAYDTEAYSVMEIERIARVAFETARKRRKNVISIDKANVLETSRLWRETVHRIAAEYPDVTCTDMLVDNAAMQLVRNPAQFDVVVTTNMFGDILSDEASQITGSIGLLPSASLGSTKRGLYEPIHGSAPDIAGQNKANPIATILSAAMMLRYSFDLGAEADAIEAAVDRVLNQGLRTADLGGGEASLGCTEMTDAILKEL</sequence>
<keyword evidence="16" id="KW-0464">Manganese</keyword>
<comment type="function">
    <text evidence="15 16 17">Catalyzes the oxidation of 3-carboxy-2-hydroxy-4-methylpentanoate (3-isopropylmalate) to 3-carboxy-4-methyl-2-oxopentanoate. The product decarboxylates to 4-methyl-2 oxopentanoate.</text>
</comment>
<keyword evidence="8 16" id="KW-0963">Cytoplasm</keyword>
<evidence type="ECO:0000256" key="17">
    <source>
        <dbReference type="RuleBase" id="RU004445"/>
    </source>
</evidence>
<feature type="site" description="Important for catalysis" evidence="16">
    <location>
        <position position="191"/>
    </location>
</feature>
<accession>A0A9D1DHK4</accession>
<dbReference type="InterPro" id="IPR024084">
    <property type="entry name" value="IsoPropMal-DH-like_dom"/>
</dbReference>
<comment type="cofactor">
    <cofactor evidence="2">
        <name>Mn(2+)</name>
        <dbReference type="ChEBI" id="CHEBI:29035"/>
    </cofactor>
</comment>
<protein>
    <recommendedName>
        <fullName evidence="16">3-isopropylmalate dehydrogenase</fullName>
        <ecNumber evidence="16">1.1.1.85</ecNumber>
    </recommendedName>
    <alternativeName>
        <fullName evidence="16">3-IPM-DH</fullName>
    </alternativeName>
    <alternativeName>
        <fullName evidence="16">Beta-IPM dehydrogenase</fullName>
        <shortName evidence="16">IMDH</shortName>
    </alternativeName>
</protein>
<keyword evidence="7 16" id="KW-0432">Leucine biosynthesis</keyword>
<dbReference type="FunFam" id="3.40.718.10:FF:000028">
    <property type="entry name" value="3-isopropylmalate dehydrogenase"/>
    <property type="match status" value="1"/>
</dbReference>
<comment type="cofactor">
    <cofactor evidence="16 17">
        <name>Mg(2+)</name>
        <dbReference type="ChEBI" id="CHEBI:18420"/>
    </cofactor>
    <cofactor evidence="16 17">
        <name>Mn(2+)</name>
        <dbReference type="ChEBI" id="CHEBI:29035"/>
    </cofactor>
    <text evidence="16 17">Binds 1 Mg(2+) or Mn(2+) ion per subunit.</text>
</comment>
<evidence type="ECO:0000256" key="5">
    <source>
        <dbReference type="ARBA" id="ARBA00008319"/>
    </source>
</evidence>
<feature type="binding site" evidence="16">
    <location>
        <position position="106"/>
    </location>
    <ligand>
        <name>substrate</name>
    </ligand>
</feature>
<dbReference type="GO" id="GO:0051287">
    <property type="term" value="F:NAD binding"/>
    <property type="evidence" value="ECO:0007669"/>
    <property type="project" value="InterPro"/>
</dbReference>
<feature type="binding site" evidence="16">
    <location>
        <begin position="76"/>
        <end position="89"/>
    </location>
    <ligand>
        <name>NAD(+)</name>
        <dbReference type="ChEBI" id="CHEBI:57540"/>
    </ligand>
</feature>
<evidence type="ECO:0000256" key="16">
    <source>
        <dbReference type="HAMAP-Rule" id="MF_01033"/>
    </source>
</evidence>
<dbReference type="SMART" id="SM01329">
    <property type="entry name" value="Iso_dh"/>
    <property type="match status" value="1"/>
</dbReference>
<evidence type="ECO:0000256" key="15">
    <source>
        <dbReference type="ARBA" id="ARBA00023577"/>
    </source>
</evidence>
<evidence type="ECO:0000256" key="12">
    <source>
        <dbReference type="ARBA" id="ARBA00023002"/>
    </source>
</evidence>
<keyword evidence="10 16" id="KW-0479">Metal-binding</keyword>
<dbReference type="PROSITE" id="PS00470">
    <property type="entry name" value="IDH_IMDH"/>
    <property type="match status" value="1"/>
</dbReference>
<feature type="binding site" evidence="16">
    <location>
        <position position="223"/>
    </location>
    <ligand>
        <name>Mg(2+)</name>
        <dbReference type="ChEBI" id="CHEBI:18420"/>
    </ligand>
</feature>
<feature type="binding site" evidence="16">
    <location>
        <position position="223"/>
    </location>
    <ligand>
        <name>substrate</name>
    </ligand>
</feature>
<proteinExistence type="inferred from homology"/>
<feature type="binding site" evidence="16">
    <location>
        <position position="247"/>
    </location>
    <ligand>
        <name>Mg(2+)</name>
        <dbReference type="ChEBI" id="CHEBI:18420"/>
    </ligand>
</feature>
<dbReference type="GO" id="GO:0003862">
    <property type="term" value="F:3-isopropylmalate dehydrogenase activity"/>
    <property type="evidence" value="ECO:0007669"/>
    <property type="project" value="UniProtKB-UniRule"/>
</dbReference>
<dbReference type="InterPro" id="IPR019818">
    <property type="entry name" value="IsoCit/isopropylmalate_DH_CS"/>
</dbReference>
<comment type="subcellular location">
    <subcellularLocation>
        <location evidence="3 16">Cytoplasm</location>
    </subcellularLocation>
</comment>
<evidence type="ECO:0000256" key="8">
    <source>
        <dbReference type="ARBA" id="ARBA00022490"/>
    </source>
</evidence>
<dbReference type="NCBIfam" id="TIGR00169">
    <property type="entry name" value="leuB"/>
    <property type="match status" value="1"/>
</dbReference>
<feature type="binding site" evidence="16">
    <location>
        <position position="251"/>
    </location>
    <ligand>
        <name>Mg(2+)</name>
        <dbReference type="ChEBI" id="CHEBI:18420"/>
    </ligand>
</feature>
<dbReference type="AlphaFoldDB" id="A0A9D1DHK4"/>
<feature type="site" description="Important for catalysis" evidence="16">
    <location>
        <position position="142"/>
    </location>
</feature>
<feature type="binding site" evidence="16">
    <location>
        <position position="135"/>
    </location>
    <ligand>
        <name>substrate</name>
    </ligand>
</feature>
<comment type="subunit">
    <text evidence="6 16 17">Homodimer.</text>
</comment>
<dbReference type="HAMAP" id="MF_01033">
    <property type="entry name" value="LeuB_type1"/>
    <property type="match status" value="1"/>
</dbReference>
<organism evidence="19 20">
    <name type="scientific">Candidatus Avoscillospira avicola</name>
    <dbReference type="NCBI Taxonomy" id="2840706"/>
    <lineage>
        <taxon>Bacteria</taxon>
        <taxon>Bacillati</taxon>
        <taxon>Bacillota</taxon>
        <taxon>Clostridia</taxon>
        <taxon>Eubacteriales</taxon>
        <taxon>Oscillospiraceae</taxon>
        <taxon>Oscillospiraceae incertae sedis</taxon>
        <taxon>Candidatus Avoscillospira</taxon>
    </lineage>
</organism>
<evidence type="ECO:0000256" key="1">
    <source>
        <dbReference type="ARBA" id="ARBA00000624"/>
    </source>
</evidence>
<dbReference type="SUPFAM" id="SSF53659">
    <property type="entry name" value="Isocitrate/Isopropylmalate dehydrogenase-like"/>
    <property type="match status" value="1"/>
</dbReference>
<keyword evidence="11 16" id="KW-0460">Magnesium</keyword>
<evidence type="ECO:0000256" key="7">
    <source>
        <dbReference type="ARBA" id="ARBA00022430"/>
    </source>
</evidence>
<dbReference type="GO" id="GO:0005829">
    <property type="term" value="C:cytosol"/>
    <property type="evidence" value="ECO:0007669"/>
    <property type="project" value="TreeGrafter"/>
</dbReference>
<evidence type="ECO:0000256" key="2">
    <source>
        <dbReference type="ARBA" id="ARBA00001936"/>
    </source>
</evidence>
<dbReference type="Proteomes" id="UP000824239">
    <property type="component" value="Unassembled WGS sequence"/>
</dbReference>
<dbReference type="EMBL" id="DVHE01000048">
    <property type="protein sequence ID" value="HIR50780.1"/>
    <property type="molecule type" value="Genomic_DNA"/>
</dbReference>
<keyword evidence="14 16" id="KW-0100">Branched-chain amino acid biosynthesis</keyword>
<reference evidence="19" key="2">
    <citation type="journal article" date="2021" name="PeerJ">
        <title>Extensive microbial diversity within the chicken gut microbiome revealed by metagenomics and culture.</title>
        <authorList>
            <person name="Gilroy R."/>
            <person name="Ravi A."/>
            <person name="Getino M."/>
            <person name="Pursley I."/>
            <person name="Horton D.L."/>
            <person name="Alikhan N.F."/>
            <person name="Baker D."/>
            <person name="Gharbi K."/>
            <person name="Hall N."/>
            <person name="Watson M."/>
            <person name="Adriaenssens E.M."/>
            <person name="Foster-Nyarko E."/>
            <person name="Jarju S."/>
            <person name="Secka A."/>
            <person name="Antonio M."/>
            <person name="Oren A."/>
            <person name="Chaudhuri R.R."/>
            <person name="La Ragione R."/>
            <person name="Hildebrand F."/>
            <person name="Pallen M.J."/>
        </authorList>
    </citation>
    <scope>NUCLEOTIDE SEQUENCE</scope>
    <source>
        <strain evidence="19">ChiBcec15-4380</strain>
    </source>
</reference>
<dbReference type="GO" id="GO:0009098">
    <property type="term" value="P:L-leucine biosynthetic process"/>
    <property type="evidence" value="ECO:0007669"/>
    <property type="project" value="UniProtKB-UniRule"/>
</dbReference>
<dbReference type="PANTHER" id="PTHR42979:SF1">
    <property type="entry name" value="3-ISOPROPYLMALATE DEHYDROGENASE"/>
    <property type="match status" value="1"/>
</dbReference>
<keyword evidence="13 16" id="KW-0520">NAD</keyword>
<evidence type="ECO:0000313" key="20">
    <source>
        <dbReference type="Proteomes" id="UP000824239"/>
    </source>
</evidence>
<evidence type="ECO:0000256" key="11">
    <source>
        <dbReference type="ARBA" id="ARBA00022842"/>
    </source>
</evidence>
<feature type="binding site" evidence="16">
    <location>
        <begin position="281"/>
        <end position="293"/>
    </location>
    <ligand>
        <name>NAD(+)</name>
        <dbReference type="ChEBI" id="CHEBI:57540"/>
    </ligand>
</feature>
<feature type="binding site" evidence="16">
    <location>
        <position position="96"/>
    </location>
    <ligand>
        <name>substrate</name>
    </ligand>
</feature>
<dbReference type="Gene3D" id="3.40.718.10">
    <property type="entry name" value="Isopropylmalate Dehydrogenase"/>
    <property type="match status" value="1"/>
</dbReference>
<evidence type="ECO:0000259" key="18">
    <source>
        <dbReference type="SMART" id="SM01329"/>
    </source>
</evidence>
<keyword evidence="12 16" id="KW-0560">Oxidoreductase</keyword>
<dbReference type="PANTHER" id="PTHR42979">
    <property type="entry name" value="3-ISOPROPYLMALATE DEHYDROGENASE"/>
    <property type="match status" value="1"/>
</dbReference>
<comment type="pathway">
    <text evidence="4 16 17">Amino-acid biosynthesis; L-leucine biosynthesis; L-leucine from 3-methyl-2-oxobutanoate: step 3/4.</text>
</comment>
<evidence type="ECO:0000256" key="3">
    <source>
        <dbReference type="ARBA" id="ARBA00004496"/>
    </source>
</evidence>
<dbReference type="EC" id="1.1.1.85" evidence="16"/>
<evidence type="ECO:0000256" key="4">
    <source>
        <dbReference type="ARBA" id="ARBA00004762"/>
    </source>
</evidence>
<keyword evidence="9 16" id="KW-0028">Amino-acid biosynthesis</keyword>
<feature type="domain" description="Isopropylmalate dehydrogenase-like" evidence="18">
    <location>
        <begin position="4"/>
        <end position="351"/>
    </location>
</feature>
<evidence type="ECO:0000313" key="19">
    <source>
        <dbReference type="EMBL" id="HIR50780.1"/>
    </source>
</evidence>
<name>A0A9D1DHK4_9FIRM</name>
<comment type="catalytic activity">
    <reaction evidence="1 16 17">
        <text>(2R,3S)-3-isopropylmalate + NAD(+) = 4-methyl-2-oxopentanoate + CO2 + NADH</text>
        <dbReference type="Rhea" id="RHEA:32271"/>
        <dbReference type="ChEBI" id="CHEBI:16526"/>
        <dbReference type="ChEBI" id="CHEBI:17865"/>
        <dbReference type="ChEBI" id="CHEBI:35121"/>
        <dbReference type="ChEBI" id="CHEBI:57540"/>
        <dbReference type="ChEBI" id="CHEBI:57945"/>
        <dbReference type="EC" id="1.1.1.85"/>
    </reaction>
</comment>
<comment type="caution">
    <text evidence="19">The sequence shown here is derived from an EMBL/GenBank/DDBJ whole genome shotgun (WGS) entry which is preliminary data.</text>
</comment>
<evidence type="ECO:0000256" key="6">
    <source>
        <dbReference type="ARBA" id="ARBA00011738"/>
    </source>
</evidence>
<comment type="similarity">
    <text evidence="5 16">Belongs to the isocitrate and isopropylmalate dehydrogenases family. LeuB type 1 subfamily.</text>
</comment>
<evidence type="ECO:0000256" key="14">
    <source>
        <dbReference type="ARBA" id="ARBA00023304"/>
    </source>
</evidence>
<gene>
    <name evidence="16 19" type="primary">leuB</name>
    <name evidence="19" type="ORF">IAA53_05785</name>
</gene>
<evidence type="ECO:0000256" key="13">
    <source>
        <dbReference type="ARBA" id="ARBA00023027"/>
    </source>
</evidence>
<reference evidence="19" key="1">
    <citation type="submission" date="2020-10" db="EMBL/GenBank/DDBJ databases">
        <authorList>
            <person name="Gilroy R."/>
        </authorList>
    </citation>
    <scope>NUCLEOTIDE SEQUENCE</scope>
    <source>
        <strain evidence="19">ChiBcec15-4380</strain>
    </source>
</reference>